<accession>A0A0P9DEN0</accession>
<dbReference type="AlphaFoldDB" id="A0A0P9DEN0"/>
<reference evidence="2 3" key="1">
    <citation type="submission" date="2015-09" db="EMBL/GenBank/DDBJ databases">
        <title>Draft genome sequence of Kouleothrix aurantiaca JCM 19913.</title>
        <authorList>
            <person name="Hemp J."/>
        </authorList>
    </citation>
    <scope>NUCLEOTIDE SEQUENCE [LARGE SCALE GENOMIC DNA]</scope>
    <source>
        <strain evidence="2 3">COM-B</strain>
    </source>
</reference>
<keyword evidence="3" id="KW-1185">Reference proteome</keyword>
<feature type="transmembrane region" description="Helical" evidence="1">
    <location>
        <begin position="54"/>
        <end position="72"/>
    </location>
</feature>
<keyword evidence="1" id="KW-0472">Membrane</keyword>
<feature type="transmembrane region" description="Helical" evidence="1">
    <location>
        <begin position="21"/>
        <end position="48"/>
    </location>
</feature>
<organism evidence="2 3">
    <name type="scientific">Kouleothrix aurantiaca</name>
    <dbReference type="NCBI Taxonomy" id="186479"/>
    <lineage>
        <taxon>Bacteria</taxon>
        <taxon>Bacillati</taxon>
        <taxon>Chloroflexota</taxon>
        <taxon>Chloroflexia</taxon>
        <taxon>Chloroflexales</taxon>
        <taxon>Roseiflexineae</taxon>
        <taxon>Roseiflexaceae</taxon>
        <taxon>Kouleothrix</taxon>
    </lineage>
</organism>
<dbReference type="EMBL" id="LJCR01000907">
    <property type="protein sequence ID" value="KPV51452.1"/>
    <property type="molecule type" value="Genomic_DNA"/>
</dbReference>
<protein>
    <submittedName>
        <fullName evidence="2">Uncharacterized protein</fullName>
    </submittedName>
</protein>
<evidence type="ECO:0000313" key="3">
    <source>
        <dbReference type="Proteomes" id="UP000050509"/>
    </source>
</evidence>
<name>A0A0P9DEN0_9CHLR</name>
<evidence type="ECO:0000313" key="2">
    <source>
        <dbReference type="EMBL" id="KPV51452.1"/>
    </source>
</evidence>
<keyword evidence="1" id="KW-1133">Transmembrane helix</keyword>
<dbReference type="Proteomes" id="UP000050509">
    <property type="component" value="Unassembled WGS sequence"/>
</dbReference>
<gene>
    <name evidence="2" type="ORF">SE17_21095</name>
</gene>
<sequence>MQLHPARPTTVRSASNTSSNIAPASLLLTALIFLLIALVGLCVIAALLLDRPGVGAGAVGLVLFVSFAAAQLSR</sequence>
<comment type="caution">
    <text evidence="2">The sequence shown here is derived from an EMBL/GenBank/DDBJ whole genome shotgun (WGS) entry which is preliminary data.</text>
</comment>
<evidence type="ECO:0000256" key="1">
    <source>
        <dbReference type="SAM" id="Phobius"/>
    </source>
</evidence>
<proteinExistence type="predicted"/>
<keyword evidence="1" id="KW-0812">Transmembrane</keyword>